<accession>A0A2C6KRR1</accession>
<keyword evidence="2" id="KW-1185">Reference proteome</keyword>
<dbReference type="EMBL" id="MIGC01003009">
    <property type="protein sequence ID" value="PHJ20137.1"/>
    <property type="molecule type" value="Genomic_DNA"/>
</dbReference>
<dbReference type="VEuPathDB" id="ToxoDB:CSUI_006032"/>
<evidence type="ECO:0000313" key="2">
    <source>
        <dbReference type="Proteomes" id="UP000221165"/>
    </source>
</evidence>
<comment type="caution">
    <text evidence="1">The sequence shown here is derived from an EMBL/GenBank/DDBJ whole genome shotgun (WGS) entry which is preliminary data.</text>
</comment>
<sequence>MRRSVSGFTRKAKKCRCFFLSLPSSSLLQPILLLLIREETKRLLL</sequence>
<dbReference type="Proteomes" id="UP000221165">
    <property type="component" value="Unassembled WGS sequence"/>
</dbReference>
<name>A0A2C6KRR1_9APIC</name>
<feature type="non-terminal residue" evidence="1">
    <location>
        <position position="45"/>
    </location>
</feature>
<dbReference type="RefSeq" id="XP_067921828.1">
    <property type="nucleotide sequence ID" value="XM_068066197.1"/>
</dbReference>
<proteinExistence type="predicted"/>
<reference evidence="1 2" key="1">
    <citation type="journal article" date="2017" name="Int. J. Parasitol.">
        <title>The genome of the protozoan parasite Cystoisospora suis and a reverse vaccinology approach to identify vaccine candidates.</title>
        <authorList>
            <person name="Palmieri N."/>
            <person name="Shrestha A."/>
            <person name="Ruttkowski B."/>
            <person name="Beck T."/>
            <person name="Vogl C."/>
            <person name="Tomley F."/>
            <person name="Blake D.P."/>
            <person name="Joachim A."/>
        </authorList>
    </citation>
    <scope>NUCLEOTIDE SEQUENCE [LARGE SCALE GENOMIC DNA]</scope>
    <source>
        <strain evidence="1 2">Wien I</strain>
    </source>
</reference>
<evidence type="ECO:0000313" key="1">
    <source>
        <dbReference type="EMBL" id="PHJ20137.1"/>
    </source>
</evidence>
<dbReference type="AlphaFoldDB" id="A0A2C6KRR1"/>
<organism evidence="1 2">
    <name type="scientific">Cystoisospora suis</name>
    <dbReference type="NCBI Taxonomy" id="483139"/>
    <lineage>
        <taxon>Eukaryota</taxon>
        <taxon>Sar</taxon>
        <taxon>Alveolata</taxon>
        <taxon>Apicomplexa</taxon>
        <taxon>Conoidasida</taxon>
        <taxon>Coccidia</taxon>
        <taxon>Eucoccidiorida</taxon>
        <taxon>Eimeriorina</taxon>
        <taxon>Sarcocystidae</taxon>
        <taxon>Cystoisospora</taxon>
    </lineage>
</organism>
<dbReference type="GeneID" id="94429408"/>
<protein>
    <submittedName>
        <fullName evidence="1">Uncharacterized protein</fullName>
    </submittedName>
</protein>
<gene>
    <name evidence="1" type="ORF">CSUI_006032</name>
</gene>